<evidence type="ECO:0000313" key="2">
    <source>
        <dbReference type="EMBL" id="MDQ0316409.1"/>
    </source>
</evidence>
<sequence length="590" mass="67372">MKRERDLIKQIRQEIADFYTKRIPITVVPEEQGRREFTYEFSQRENVALIDLYYNSQFRSGKYDSEGRQKIFLNEGKFRTDVAEMQIDIDIANFLFLPSTSDLWSPWLMSRDFQQYVQDNDYGQVINSWGADLPRYGTCVGKRVGDEIMRVPIGRLINTQNAESLKKAAMSGGYAIEALQMTPQEMEAYPDWNLSGLEESDLQGAVYERYGLITPAHVKLANDETPEDGDWDEWRLGISVVNTDIHKKEKNGALVFAEFIDEDDFPYEEAHWQRQDGRWQGVGEMENQFQNQLARNVSTHLRQKSMYWAAKRMFTSTDDAVANNLAKEVADGAVIKVGPGGQITPVNTQTQHLGDFNAWDQTIENNADKTSFTYEAATGESPKAGTPFSLQVQLDRTLQKHYGKKRENFGLFLKRAFFNQQVEIFKKKTRKEHSLTFAYTDEDAELLREAFIYTQVNDRKAQNVFAGKVVSKAEIEAELREELARSPYLVVDIPDRFYDQVKYHTKLIITGEQENVGADMQTLVTFWQALQQAGDPRSEKVLEQIMALSGKNLRMIAGMKPQQQPALPQQAPARPVPTSSPVTPSIDVAA</sequence>
<evidence type="ECO:0000313" key="3">
    <source>
        <dbReference type="Proteomes" id="UP001229244"/>
    </source>
</evidence>
<accession>A0AAE4AV73</accession>
<keyword evidence="3" id="KW-1185">Reference proteome</keyword>
<evidence type="ECO:0000256" key="1">
    <source>
        <dbReference type="SAM" id="MobiDB-lite"/>
    </source>
</evidence>
<feature type="region of interest" description="Disordered" evidence="1">
    <location>
        <begin position="560"/>
        <end position="590"/>
    </location>
</feature>
<evidence type="ECO:0008006" key="4">
    <source>
        <dbReference type="Google" id="ProtNLM"/>
    </source>
</evidence>
<protein>
    <recommendedName>
        <fullName evidence="4">Portal protein</fullName>
    </recommendedName>
</protein>
<dbReference type="Proteomes" id="UP001229244">
    <property type="component" value="Unassembled WGS sequence"/>
</dbReference>
<dbReference type="AlphaFoldDB" id="A0AAE4AV73"/>
<feature type="compositionally biased region" description="Low complexity" evidence="1">
    <location>
        <begin position="561"/>
        <end position="590"/>
    </location>
</feature>
<reference evidence="2" key="1">
    <citation type="submission" date="2023-07" db="EMBL/GenBank/DDBJ databases">
        <title>Genomic Encyclopedia of Type Strains, Phase IV (KMG-IV): sequencing the most valuable type-strain genomes for metagenomic binning, comparative biology and taxonomic classification.</title>
        <authorList>
            <person name="Goeker M."/>
        </authorList>
    </citation>
    <scope>NUCLEOTIDE SEQUENCE</scope>
    <source>
        <strain evidence="2">DSM 21202</strain>
    </source>
</reference>
<proteinExistence type="predicted"/>
<name>A0AAE4AV73_9HYPH</name>
<dbReference type="EMBL" id="JAUSUL010000002">
    <property type="protein sequence ID" value="MDQ0316409.1"/>
    <property type="molecule type" value="Genomic_DNA"/>
</dbReference>
<comment type="caution">
    <text evidence="2">The sequence shown here is derived from an EMBL/GenBank/DDBJ whole genome shotgun (WGS) entry which is preliminary data.</text>
</comment>
<gene>
    <name evidence="2" type="ORF">J2S73_002866</name>
</gene>
<organism evidence="2 3">
    <name type="scientific">Amorphus orientalis</name>
    <dbReference type="NCBI Taxonomy" id="649198"/>
    <lineage>
        <taxon>Bacteria</taxon>
        <taxon>Pseudomonadati</taxon>
        <taxon>Pseudomonadota</taxon>
        <taxon>Alphaproteobacteria</taxon>
        <taxon>Hyphomicrobiales</taxon>
        <taxon>Amorphaceae</taxon>
        <taxon>Amorphus</taxon>
    </lineage>
</organism>
<dbReference type="RefSeq" id="WP_306886230.1">
    <property type="nucleotide sequence ID" value="NZ_JAUSUL010000002.1"/>
</dbReference>